<dbReference type="GO" id="GO:0030791">
    <property type="term" value="F:arsenite methyltransferase activity"/>
    <property type="evidence" value="ECO:0007669"/>
    <property type="project" value="UniProtKB-EC"/>
</dbReference>
<dbReference type="Gene3D" id="3.40.50.150">
    <property type="entry name" value="Vaccinia Virus protein VP39"/>
    <property type="match status" value="1"/>
</dbReference>
<evidence type="ECO:0000256" key="4">
    <source>
        <dbReference type="ARBA" id="ARBA00034521"/>
    </source>
</evidence>
<feature type="domain" description="Methyltransferase" evidence="9">
    <location>
        <begin position="208"/>
        <end position="317"/>
    </location>
</feature>
<dbReference type="InterPro" id="IPR025714">
    <property type="entry name" value="Methyltranfer_dom"/>
</dbReference>
<evidence type="ECO:0000259" key="9">
    <source>
        <dbReference type="Pfam" id="PF13847"/>
    </source>
</evidence>
<evidence type="ECO:0000256" key="2">
    <source>
        <dbReference type="ARBA" id="ARBA00022691"/>
    </source>
</evidence>
<evidence type="ECO:0000313" key="10">
    <source>
        <dbReference type="EMBL" id="CAE4667689.1"/>
    </source>
</evidence>
<dbReference type="PANTHER" id="PTHR43675:SF8">
    <property type="entry name" value="ARSENITE METHYLTRANSFERASE"/>
    <property type="match status" value="1"/>
</dbReference>
<dbReference type="EC" id="2.1.1.137" evidence="4"/>
<dbReference type="AlphaFoldDB" id="A0A6V2Q8C6"/>
<dbReference type="SUPFAM" id="SSF52833">
    <property type="entry name" value="Thioredoxin-like"/>
    <property type="match status" value="1"/>
</dbReference>
<evidence type="ECO:0000256" key="7">
    <source>
        <dbReference type="ARBA" id="ARBA00047943"/>
    </source>
</evidence>
<dbReference type="InterPro" id="IPR026669">
    <property type="entry name" value="Arsenite_MeTrfase-like"/>
</dbReference>
<evidence type="ECO:0000256" key="8">
    <source>
        <dbReference type="ARBA" id="ARBA00048428"/>
    </source>
</evidence>
<dbReference type="CDD" id="cd02440">
    <property type="entry name" value="AdoMet_MTases"/>
    <property type="match status" value="1"/>
</dbReference>
<dbReference type="EMBL" id="HBNS01060568">
    <property type="protein sequence ID" value="CAE4667689.1"/>
    <property type="molecule type" value="Transcribed_RNA"/>
</dbReference>
<dbReference type="SUPFAM" id="SSF53335">
    <property type="entry name" value="S-adenosyl-L-methionine-dependent methyltransferases"/>
    <property type="match status" value="1"/>
</dbReference>
<dbReference type="InterPro" id="IPR036249">
    <property type="entry name" value="Thioredoxin-like_sf"/>
</dbReference>
<gene>
    <name evidence="10" type="ORF">DBRI00130_LOCUS43616</name>
</gene>
<comment type="similarity">
    <text evidence="3">Belongs to the methyltransferase superfamily. Arsenite methyltransferase family.</text>
</comment>
<evidence type="ECO:0000256" key="6">
    <source>
        <dbReference type="ARBA" id="ARBA00047941"/>
    </source>
</evidence>
<dbReference type="InterPro" id="IPR029063">
    <property type="entry name" value="SAM-dependent_MTases_sf"/>
</dbReference>
<protein>
    <recommendedName>
        <fullName evidence="5">Arsenite methyltransferase</fullName>
        <ecNumber evidence="4">2.1.1.137</ecNumber>
    </recommendedName>
</protein>
<keyword evidence="1" id="KW-0808">Transferase</keyword>
<dbReference type="PANTHER" id="PTHR43675">
    <property type="entry name" value="ARSENITE METHYLTRANSFERASE"/>
    <property type="match status" value="1"/>
</dbReference>
<name>A0A6V2Q8C6_9STRA</name>
<proteinExistence type="inferred from homology"/>
<comment type="catalytic activity">
    <reaction evidence="8">
        <text>arsenic triglutathione + 3 [thioredoxin]-dithiol + 3 S-adenosyl-L-methionine = trimethylarsine + 3 [thioredoxin]-disulfide + 3 glutathione + 3 S-adenosyl-L-homocysteine + 3 H(+)</text>
        <dbReference type="Rhea" id="RHEA:69432"/>
        <dbReference type="Rhea" id="RHEA-COMP:10698"/>
        <dbReference type="Rhea" id="RHEA-COMP:10700"/>
        <dbReference type="ChEBI" id="CHEBI:15378"/>
        <dbReference type="ChEBI" id="CHEBI:27130"/>
        <dbReference type="ChEBI" id="CHEBI:29950"/>
        <dbReference type="ChEBI" id="CHEBI:50058"/>
        <dbReference type="ChEBI" id="CHEBI:57856"/>
        <dbReference type="ChEBI" id="CHEBI:57925"/>
        <dbReference type="ChEBI" id="CHEBI:59789"/>
        <dbReference type="ChEBI" id="CHEBI:183640"/>
        <dbReference type="EC" id="2.1.1.137"/>
    </reaction>
</comment>
<keyword evidence="2" id="KW-0949">S-adenosyl-L-methionine</keyword>
<sequence length="336" mass="35175">MTTTIKEVDEESTASDILKLLTTENSSNVSLLITNASFAPKCKALLKDMPNLTSTNGGCCGGESPNVTVYVINVDCCDDLEEAAIELGMKEVPSYQVYCCGKLVTASSDGEDVTMDSIRAAVESACNANAGGCAPSSSGCCAPPSNPDDVRKMVSGFYASTVNKTAACCVSGDSRLAGYSESELQRVGADANLGLGCGNPTSFANLLKGETVVDLGSGAGIDCFLAADKVGPTGQVIGVDMTPDMVHKARDNVSKRPDSEHVQFRLGEIEHLPVADNSADCIMSNCVINLSPDKAQVYREMYRILKEGGRIAISDVVNRPSMVLPEALKTAEALAC</sequence>
<comment type="catalytic activity">
    <reaction evidence="6">
        <text>arsenic triglutathione + [thioredoxin]-dithiol + S-adenosyl-L-methionine + 2 H2O = methylarsonous acid + [thioredoxin]-disulfide + 3 glutathione + S-adenosyl-L-homocysteine + H(+)</text>
        <dbReference type="Rhea" id="RHEA:69460"/>
        <dbReference type="Rhea" id="RHEA-COMP:10698"/>
        <dbReference type="Rhea" id="RHEA-COMP:10700"/>
        <dbReference type="ChEBI" id="CHEBI:15377"/>
        <dbReference type="ChEBI" id="CHEBI:15378"/>
        <dbReference type="ChEBI" id="CHEBI:17826"/>
        <dbReference type="ChEBI" id="CHEBI:29950"/>
        <dbReference type="ChEBI" id="CHEBI:50058"/>
        <dbReference type="ChEBI" id="CHEBI:57856"/>
        <dbReference type="ChEBI" id="CHEBI:57925"/>
        <dbReference type="ChEBI" id="CHEBI:59789"/>
        <dbReference type="ChEBI" id="CHEBI:183640"/>
        <dbReference type="EC" id="2.1.1.137"/>
    </reaction>
</comment>
<evidence type="ECO:0000256" key="3">
    <source>
        <dbReference type="ARBA" id="ARBA00034487"/>
    </source>
</evidence>
<dbReference type="Pfam" id="PF13847">
    <property type="entry name" value="Methyltransf_31"/>
    <property type="match status" value="1"/>
</dbReference>
<evidence type="ECO:0000256" key="1">
    <source>
        <dbReference type="ARBA" id="ARBA00022679"/>
    </source>
</evidence>
<reference evidence="10" key="1">
    <citation type="submission" date="2021-01" db="EMBL/GenBank/DDBJ databases">
        <authorList>
            <person name="Corre E."/>
            <person name="Pelletier E."/>
            <person name="Niang G."/>
            <person name="Scheremetjew M."/>
            <person name="Finn R."/>
            <person name="Kale V."/>
            <person name="Holt S."/>
            <person name="Cochrane G."/>
            <person name="Meng A."/>
            <person name="Brown T."/>
            <person name="Cohen L."/>
        </authorList>
    </citation>
    <scope>NUCLEOTIDE SEQUENCE</scope>
    <source>
        <strain evidence="10">GSO104</strain>
    </source>
</reference>
<comment type="catalytic activity">
    <reaction evidence="7">
        <text>arsenic triglutathione + 2 [thioredoxin]-dithiol + 2 S-adenosyl-L-methionine + H2O = dimethylarsinous acid + 2 [thioredoxin]-disulfide + 3 glutathione + 2 S-adenosyl-L-homocysteine + 2 H(+)</text>
        <dbReference type="Rhea" id="RHEA:69464"/>
        <dbReference type="Rhea" id="RHEA-COMP:10698"/>
        <dbReference type="Rhea" id="RHEA-COMP:10700"/>
        <dbReference type="ChEBI" id="CHEBI:15377"/>
        <dbReference type="ChEBI" id="CHEBI:15378"/>
        <dbReference type="ChEBI" id="CHEBI:23808"/>
        <dbReference type="ChEBI" id="CHEBI:29950"/>
        <dbReference type="ChEBI" id="CHEBI:50058"/>
        <dbReference type="ChEBI" id="CHEBI:57856"/>
        <dbReference type="ChEBI" id="CHEBI:57925"/>
        <dbReference type="ChEBI" id="CHEBI:59789"/>
        <dbReference type="ChEBI" id="CHEBI:183640"/>
        <dbReference type="EC" id="2.1.1.137"/>
    </reaction>
</comment>
<organism evidence="10">
    <name type="scientific">Ditylum brightwellii</name>
    <dbReference type="NCBI Taxonomy" id="49249"/>
    <lineage>
        <taxon>Eukaryota</taxon>
        <taxon>Sar</taxon>
        <taxon>Stramenopiles</taxon>
        <taxon>Ochrophyta</taxon>
        <taxon>Bacillariophyta</taxon>
        <taxon>Mediophyceae</taxon>
        <taxon>Lithodesmiophycidae</taxon>
        <taxon>Lithodesmiales</taxon>
        <taxon>Lithodesmiaceae</taxon>
        <taxon>Ditylum</taxon>
    </lineage>
</organism>
<accession>A0A6V2Q8C6</accession>
<evidence type="ECO:0000256" key="5">
    <source>
        <dbReference type="ARBA" id="ARBA00034545"/>
    </source>
</evidence>